<dbReference type="InterPro" id="IPR050109">
    <property type="entry name" value="HTH-type_TetR-like_transc_reg"/>
</dbReference>
<sequence length="211" mass="21902">MWTVSTSEPEAPGQPYHHGDLRRALVAAARALLEEAGPEALSLRDVARRVGVSHNAPYRHFPTRQALLAAVAAEGFAALSDCIAKAPPGPGMAAGFRGYLGFAREQPGLYRLMFDGGLQKSADPALWTVGERAYDGLRRAVHSLAPGADRAAVVAAWAQLHGLALLVISGQLADDLVRDGGLDALAGRAAAILEAGLRGAGGPDQAGRETA</sequence>
<dbReference type="SUPFAM" id="SSF46689">
    <property type="entry name" value="Homeodomain-like"/>
    <property type="match status" value="1"/>
</dbReference>
<dbReference type="EMBL" id="NHON01000132">
    <property type="protein sequence ID" value="OWJ58627.1"/>
    <property type="molecule type" value="Genomic_DNA"/>
</dbReference>
<dbReference type="AlphaFoldDB" id="A0A211Z0I0"/>
<keyword evidence="2 4" id="KW-0238">DNA-binding</keyword>
<evidence type="ECO:0000259" key="5">
    <source>
        <dbReference type="PROSITE" id="PS50977"/>
    </source>
</evidence>
<evidence type="ECO:0000256" key="2">
    <source>
        <dbReference type="ARBA" id="ARBA00023125"/>
    </source>
</evidence>
<dbReference type="PROSITE" id="PS50977">
    <property type="entry name" value="HTH_TETR_2"/>
    <property type="match status" value="1"/>
</dbReference>
<evidence type="ECO:0000256" key="4">
    <source>
        <dbReference type="PROSITE-ProRule" id="PRU00335"/>
    </source>
</evidence>
<dbReference type="PRINTS" id="PR00455">
    <property type="entry name" value="HTHTETR"/>
</dbReference>
<keyword evidence="3" id="KW-0804">Transcription</keyword>
<dbReference type="InterPro" id="IPR036271">
    <property type="entry name" value="Tet_transcr_reg_TetR-rel_C_sf"/>
</dbReference>
<dbReference type="Pfam" id="PF00440">
    <property type="entry name" value="TetR_N"/>
    <property type="match status" value="1"/>
</dbReference>
<dbReference type="OrthoDB" id="9808189at2"/>
<feature type="domain" description="HTH tetR-type" evidence="5">
    <location>
        <begin position="19"/>
        <end position="79"/>
    </location>
</feature>
<evidence type="ECO:0000313" key="6">
    <source>
        <dbReference type="EMBL" id="OWJ58627.1"/>
    </source>
</evidence>
<evidence type="ECO:0000313" key="7">
    <source>
        <dbReference type="Proteomes" id="UP000196655"/>
    </source>
</evidence>
<dbReference type="InterPro" id="IPR001647">
    <property type="entry name" value="HTH_TetR"/>
</dbReference>
<dbReference type="Pfam" id="PF13305">
    <property type="entry name" value="TetR_C_33"/>
    <property type="match status" value="1"/>
</dbReference>
<organism evidence="6 7">
    <name type="scientific">Inquilinus limosus</name>
    <dbReference type="NCBI Taxonomy" id="171674"/>
    <lineage>
        <taxon>Bacteria</taxon>
        <taxon>Pseudomonadati</taxon>
        <taxon>Pseudomonadota</taxon>
        <taxon>Alphaproteobacteria</taxon>
        <taxon>Rhodospirillales</taxon>
        <taxon>Rhodospirillaceae</taxon>
        <taxon>Inquilinus</taxon>
    </lineage>
</organism>
<dbReference type="Gene3D" id="1.10.357.10">
    <property type="entry name" value="Tetracycline Repressor, domain 2"/>
    <property type="match status" value="1"/>
</dbReference>
<gene>
    <name evidence="6" type="ORF">BWR60_33320</name>
</gene>
<dbReference type="GO" id="GO:0003700">
    <property type="term" value="F:DNA-binding transcription factor activity"/>
    <property type="evidence" value="ECO:0007669"/>
    <property type="project" value="TreeGrafter"/>
</dbReference>
<keyword evidence="7" id="KW-1185">Reference proteome</keyword>
<dbReference type="InterPro" id="IPR025996">
    <property type="entry name" value="MT1864/Rv1816-like_C"/>
</dbReference>
<comment type="caution">
    <text evidence="6">The sequence shown here is derived from an EMBL/GenBank/DDBJ whole genome shotgun (WGS) entry which is preliminary data.</text>
</comment>
<reference evidence="7" key="1">
    <citation type="submission" date="2017-05" db="EMBL/GenBank/DDBJ databases">
        <authorList>
            <person name="Macchi M."/>
            <person name="Festa S."/>
            <person name="Coppotelli B.M."/>
            <person name="Morelli I.S."/>
        </authorList>
    </citation>
    <scope>NUCLEOTIDE SEQUENCE [LARGE SCALE GENOMIC DNA]</scope>
    <source>
        <strain evidence="7">I</strain>
    </source>
</reference>
<dbReference type="GO" id="GO:0000976">
    <property type="term" value="F:transcription cis-regulatory region binding"/>
    <property type="evidence" value="ECO:0007669"/>
    <property type="project" value="TreeGrafter"/>
</dbReference>
<dbReference type="PANTHER" id="PTHR30055:SF220">
    <property type="entry name" value="TETR-FAMILY REGULATORY PROTEIN"/>
    <property type="match status" value="1"/>
</dbReference>
<dbReference type="Proteomes" id="UP000196655">
    <property type="component" value="Unassembled WGS sequence"/>
</dbReference>
<evidence type="ECO:0000256" key="3">
    <source>
        <dbReference type="ARBA" id="ARBA00023163"/>
    </source>
</evidence>
<keyword evidence="1" id="KW-0805">Transcription regulation</keyword>
<protein>
    <recommendedName>
        <fullName evidence="5">HTH tetR-type domain-containing protein</fullName>
    </recommendedName>
</protein>
<accession>A0A211Z0I0</accession>
<evidence type="ECO:0000256" key="1">
    <source>
        <dbReference type="ARBA" id="ARBA00023015"/>
    </source>
</evidence>
<dbReference type="SUPFAM" id="SSF48498">
    <property type="entry name" value="Tetracyclin repressor-like, C-terminal domain"/>
    <property type="match status" value="1"/>
</dbReference>
<name>A0A211Z0I0_9PROT</name>
<dbReference type="PANTHER" id="PTHR30055">
    <property type="entry name" value="HTH-TYPE TRANSCRIPTIONAL REGULATOR RUTR"/>
    <property type="match status" value="1"/>
</dbReference>
<dbReference type="InterPro" id="IPR009057">
    <property type="entry name" value="Homeodomain-like_sf"/>
</dbReference>
<feature type="DNA-binding region" description="H-T-H motif" evidence="4">
    <location>
        <begin position="42"/>
        <end position="61"/>
    </location>
</feature>
<dbReference type="STRING" id="1122125.GCA_000423185_05603"/>
<proteinExistence type="predicted"/>